<dbReference type="InterPro" id="IPR050519">
    <property type="entry name" value="Glycosyltransf_28_UgtP"/>
</dbReference>
<evidence type="ECO:0000256" key="3">
    <source>
        <dbReference type="ARBA" id="ARBA00022676"/>
    </source>
</evidence>
<dbReference type="GO" id="GO:0016020">
    <property type="term" value="C:membrane"/>
    <property type="evidence" value="ECO:0007669"/>
    <property type="project" value="UniProtKB-SubCell"/>
</dbReference>
<evidence type="ECO:0000256" key="5">
    <source>
        <dbReference type="SAM" id="Phobius"/>
    </source>
</evidence>
<dbReference type="GO" id="GO:0009247">
    <property type="term" value="P:glycolipid biosynthetic process"/>
    <property type="evidence" value="ECO:0007669"/>
    <property type="project" value="InterPro"/>
</dbReference>
<name>A0A1S1UF60_9BURK</name>
<reference evidence="8 9" key="1">
    <citation type="submission" date="2015-06" db="EMBL/GenBank/DDBJ databases">
        <title>Draft genome sequencing of a biphenyl-degrading bacterium, Janthinobacterium lividum MEG1.</title>
        <authorList>
            <person name="Shimodaira J."/>
            <person name="Hatta T."/>
        </authorList>
    </citation>
    <scope>NUCLEOTIDE SEQUENCE [LARGE SCALE GENOMIC DNA]</scope>
    <source>
        <strain evidence="8 9">MEG1</strain>
    </source>
</reference>
<feature type="transmembrane region" description="Helical" evidence="5">
    <location>
        <begin position="15"/>
        <end position="35"/>
    </location>
</feature>
<evidence type="ECO:0000256" key="2">
    <source>
        <dbReference type="ARBA" id="ARBA00006962"/>
    </source>
</evidence>
<comment type="caution">
    <text evidence="8">The sequence shown here is derived from an EMBL/GenBank/DDBJ whole genome shotgun (WGS) entry which is preliminary data.</text>
</comment>
<feature type="domain" description="Diacylglycerol glucosyltransferase N-terminal" evidence="7">
    <location>
        <begin position="74"/>
        <end position="242"/>
    </location>
</feature>
<gene>
    <name evidence="8" type="ORF">AKG95_00555</name>
</gene>
<dbReference type="Pfam" id="PF04101">
    <property type="entry name" value="Glyco_tran_28_C"/>
    <property type="match status" value="1"/>
</dbReference>
<evidence type="ECO:0000259" key="6">
    <source>
        <dbReference type="Pfam" id="PF04101"/>
    </source>
</evidence>
<organism evidence="8 9">
    <name type="scientific">Janthinobacterium lividum</name>
    <dbReference type="NCBI Taxonomy" id="29581"/>
    <lineage>
        <taxon>Bacteria</taxon>
        <taxon>Pseudomonadati</taxon>
        <taxon>Pseudomonadota</taxon>
        <taxon>Betaproteobacteria</taxon>
        <taxon>Burkholderiales</taxon>
        <taxon>Oxalobacteraceae</taxon>
        <taxon>Janthinobacterium</taxon>
    </lineage>
</organism>
<accession>A0A1S1UF60</accession>
<feature type="domain" description="Glycosyl transferase family 28 C-terminal" evidence="6">
    <location>
        <begin position="267"/>
        <end position="425"/>
    </location>
</feature>
<sequence length="886" mass="96876">MSGSQTAQGFGADPLIALALAAAFTLLVALAWLALVRQRSRARHPASDVPAASDVGAAPPRKIVIFYSSIGHGHISAAQAIQEEIGRLAPGARVILQDIREFMHPLWRWVDERLYWFIAGNLPESFDALFHALQARGNRVPSLAWLSNDYPEDQVRAFLEAQAPDAILATHYGSAQVLGTLRERGLLAQVNIGWLHTDFFEGYFPRISKRIDRTFLAHPELEARWLAAGVAPDKVTTSGMPVRVAAADGRTREMALTALGLAPDAPTVLITSGKEGVGDYALVVESLARHHQGPLQIIAVCGANARQQALLNVLRMALQKRLPEPVALKVCGLVPHADLLAWMRAADLLITKAGGMTPAEAFAVGTPTILLDVVSGHERENAALFVRLGVAELADTLAQAGELAAAVLADPQRQAAMRHAQHAFHDSADLGRIARFALDPALPAPGMTPDFGAEHGSAVTDIDAALARLQAEAPCDIELLLSYSTAQTPQRVVLENPFGHIAIRVDNTVYSANYVAVPGHDPNLLQHVTLADYLYGVQPPSPSQVHTNTYGMAYGRETLGLRVAGVAAERKAAMVAEAHRIEDEFGQGRLLWDRSEFNCADVVVRILRAGGYDRSPPLGRRWLPVMPLDIFEEARQTCEEDASLYMELVAYRQIPGANAAYRFSRFPLSLGQPLRSVARALREAPQEPLEAAATKQLTGYFGDHQLYFEDLRGHGAGALADDPAHFSRVQRSLADALATDLRRLLAAQARRPLREIGRLGELDGAQDIRRLLERSLALARIATERADEVLQDRGARRMRALFTELVDGYGRIGAWHLRRQEIEAYLKRFQVFEAAVGREFPARHGARLARATTLRRSLRYGIRRLCRRVGGRHRPTGHGPDKGASQ</sequence>
<evidence type="ECO:0000256" key="1">
    <source>
        <dbReference type="ARBA" id="ARBA00004370"/>
    </source>
</evidence>
<dbReference type="SUPFAM" id="SSF53756">
    <property type="entry name" value="UDP-Glycosyltransferase/glycogen phosphorylase"/>
    <property type="match status" value="1"/>
</dbReference>
<dbReference type="Pfam" id="PF06925">
    <property type="entry name" value="MGDG_synth"/>
    <property type="match status" value="1"/>
</dbReference>
<keyword evidence="3" id="KW-0328">Glycosyltransferase</keyword>
<proteinExistence type="inferred from homology"/>
<evidence type="ECO:0000256" key="4">
    <source>
        <dbReference type="ARBA" id="ARBA00022679"/>
    </source>
</evidence>
<evidence type="ECO:0000313" key="9">
    <source>
        <dbReference type="Proteomes" id="UP000179840"/>
    </source>
</evidence>
<dbReference type="PANTHER" id="PTHR43025">
    <property type="entry name" value="MONOGALACTOSYLDIACYLGLYCEROL SYNTHASE"/>
    <property type="match status" value="1"/>
</dbReference>
<dbReference type="Proteomes" id="UP000179840">
    <property type="component" value="Unassembled WGS sequence"/>
</dbReference>
<dbReference type="InterPro" id="IPR007235">
    <property type="entry name" value="Glyco_trans_28_C"/>
</dbReference>
<dbReference type="AlphaFoldDB" id="A0A1S1UF60"/>
<dbReference type="EMBL" id="LFKP01000001">
    <property type="protein sequence ID" value="OHV99012.1"/>
    <property type="molecule type" value="Genomic_DNA"/>
</dbReference>
<keyword evidence="5" id="KW-0812">Transmembrane</keyword>
<dbReference type="GO" id="GO:0016758">
    <property type="term" value="F:hexosyltransferase activity"/>
    <property type="evidence" value="ECO:0007669"/>
    <property type="project" value="InterPro"/>
</dbReference>
<dbReference type="RefSeq" id="WP_007182749.1">
    <property type="nucleotide sequence ID" value="NZ_LFKP01000001.1"/>
</dbReference>
<evidence type="ECO:0000259" key="7">
    <source>
        <dbReference type="Pfam" id="PF06925"/>
    </source>
</evidence>
<dbReference type="Gene3D" id="3.40.50.2000">
    <property type="entry name" value="Glycogen Phosphorylase B"/>
    <property type="match status" value="1"/>
</dbReference>
<comment type="subcellular location">
    <subcellularLocation>
        <location evidence="1">Membrane</location>
    </subcellularLocation>
</comment>
<protein>
    <submittedName>
        <fullName evidence="8">UDP-N-acetylglucosamine:LPS N-acetylglucosamine transferase</fullName>
    </submittedName>
</protein>
<dbReference type="InterPro" id="IPR009695">
    <property type="entry name" value="Diacylglyc_glucosyltr_N"/>
</dbReference>
<evidence type="ECO:0000313" key="8">
    <source>
        <dbReference type="EMBL" id="OHV99012.1"/>
    </source>
</evidence>
<keyword evidence="5" id="KW-0472">Membrane</keyword>
<dbReference type="PANTHER" id="PTHR43025:SF3">
    <property type="entry name" value="MONOGALACTOSYLDIACYLGLYCEROL SYNTHASE 1, CHLOROPLASTIC"/>
    <property type="match status" value="1"/>
</dbReference>
<keyword evidence="5" id="KW-1133">Transmembrane helix</keyword>
<comment type="similarity">
    <text evidence="2">Belongs to the glycosyltransferase 28 family.</text>
</comment>
<keyword evidence="4 8" id="KW-0808">Transferase</keyword>